<evidence type="ECO:0000313" key="2">
    <source>
        <dbReference type="EMBL" id="OKP10346.1"/>
    </source>
</evidence>
<dbReference type="STRING" id="1316194.A0A1Q5UCX8"/>
<dbReference type="InterPro" id="IPR036691">
    <property type="entry name" value="Endo/exonu/phosph_ase_sf"/>
</dbReference>
<comment type="caution">
    <text evidence="2">The sequence shown here is derived from an EMBL/GenBank/DDBJ whole genome shotgun (WGS) entry which is preliminary data.</text>
</comment>
<evidence type="ECO:0000313" key="3">
    <source>
        <dbReference type="Proteomes" id="UP000186955"/>
    </source>
</evidence>
<feature type="compositionally biased region" description="Basic and acidic residues" evidence="1">
    <location>
        <begin position="8"/>
        <end position="24"/>
    </location>
</feature>
<proteinExistence type="predicted"/>
<name>A0A1Q5UCX8_9EURO</name>
<evidence type="ECO:0000256" key="1">
    <source>
        <dbReference type="SAM" id="MobiDB-lite"/>
    </source>
</evidence>
<sequence length="276" mass="31524">MRRRSQRGRGEVEVARSGRGPEPRNKHHRRDSTAGKKRRIGEPEDTIDEQPDDNNWLDASFAPDVGTQNSLPRNIFDEELTRFTNEVTTINDVDVDSTPAPSLEDLDPASPEYRKLITLRYNQQRAVVARSSPPMVTTEAETLQYNVHKAWPVMATFRRDKKVLQADIVAVQEPWKNENQQTTHQPATATFKLLYPMIVNPTEPRPVQDHEDTSTPPQPGVCLFVSKKVDPATWSYQLMSGDYQLLGIRQAHLGKDWTNLFIHNVYNRPGGDTWRS</sequence>
<dbReference type="AlphaFoldDB" id="A0A1Q5UCX8"/>
<dbReference type="Proteomes" id="UP000186955">
    <property type="component" value="Unassembled WGS sequence"/>
</dbReference>
<gene>
    <name evidence="2" type="ORF">PENSUB_4193</name>
</gene>
<dbReference type="EMBL" id="MNBE01000353">
    <property type="protein sequence ID" value="OKP10346.1"/>
    <property type="molecule type" value="Genomic_DNA"/>
</dbReference>
<dbReference type="Gene3D" id="3.60.10.10">
    <property type="entry name" value="Endonuclease/exonuclease/phosphatase"/>
    <property type="match status" value="1"/>
</dbReference>
<reference evidence="2 3" key="1">
    <citation type="submission" date="2016-10" db="EMBL/GenBank/DDBJ databases">
        <title>Genome sequence of the ascomycete fungus Penicillium subrubescens.</title>
        <authorList>
            <person name="De Vries R.P."/>
            <person name="Peng M."/>
            <person name="Dilokpimol A."/>
            <person name="Hilden K."/>
            <person name="Makela M.R."/>
            <person name="Grigoriev I."/>
            <person name="Riley R."/>
            <person name="Granchi Z."/>
        </authorList>
    </citation>
    <scope>NUCLEOTIDE SEQUENCE [LARGE SCALE GENOMIC DNA]</scope>
    <source>
        <strain evidence="2 3">CBS 132785</strain>
    </source>
</reference>
<feature type="region of interest" description="Disordered" evidence="1">
    <location>
        <begin position="1"/>
        <end position="70"/>
    </location>
</feature>
<feature type="compositionally biased region" description="Basic residues" evidence="1">
    <location>
        <begin position="25"/>
        <end position="39"/>
    </location>
</feature>
<dbReference type="SUPFAM" id="SSF56219">
    <property type="entry name" value="DNase I-like"/>
    <property type="match status" value="1"/>
</dbReference>
<feature type="compositionally biased region" description="Acidic residues" evidence="1">
    <location>
        <begin position="43"/>
        <end position="52"/>
    </location>
</feature>
<accession>A0A1Q5UCX8</accession>
<keyword evidence="3" id="KW-1185">Reference proteome</keyword>
<organism evidence="2 3">
    <name type="scientific">Penicillium subrubescens</name>
    <dbReference type="NCBI Taxonomy" id="1316194"/>
    <lineage>
        <taxon>Eukaryota</taxon>
        <taxon>Fungi</taxon>
        <taxon>Dikarya</taxon>
        <taxon>Ascomycota</taxon>
        <taxon>Pezizomycotina</taxon>
        <taxon>Eurotiomycetes</taxon>
        <taxon>Eurotiomycetidae</taxon>
        <taxon>Eurotiales</taxon>
        <taxon>Aspergillaceae</taxon>
        <taxon>Penicillium</taxon>
    </lineage>
</organism>
<protein>
    <submittedName>
        <fullName evidence="2">Uncharacterized protein</fullName>
    </submittedName>
</protein>